<dbReference type="GeneID" id="113509359"/>
<evidence type="ECO:0000313" key="3">
    <source>
        <dbReference type="RefSeq" id="XP_052749477.1"/>
    </source>
</evidence>
<feature type="region of interest" description="Disordered" evidence="1">
    <location>
        <begin position="37"/>
        <end position="66"/>
    </location>
</feature>
<reference evidence="3" key="1">
    <citation type="submission" date="2025-08" db="UniProtKB">
        <authorList>
            <consortium name="RefSeq"/>
        </authorList>
    </citation>
    <scope>IDENTIFICATION</scope>
    <source>
        <tissue evidence="3">Whole larvae</tissue>
    </source>
</reference>
<keyword evidence="2" id="KW-1185">Reference proteome</keyword>
<feature type="compositionally biased region" description="Polar residues" evidence="1">
    <location>
        <begin position="37"/>
        <end position="48"/>
    </location>
</feature>
<dbReference type="Proteomes" id="UP001652740">
    <property type="component" value="Unplaced"/>
</dbReference>
<proteinExistence type="predicted"/>
<dbReference type="RefSeq" id="XP_052749477.1">
    <property type="nucleotide sequence ID" value="XM_052893517.1"/>
</dbReference>
<evidence type="ECO:0000313" key="2">
    <source>
        <dbReference type="Proteomes" id="UP001652740"/>
    </source>
</evidence>
<evidence type="ECO:0000256" key="1">
    <source>
        <dbReference type="SAM" id="MobiDB-lite"/>
    </source>
</evidence>
<protein>
    <submittedName>
        <fullName evidence="3">Uncharacterized protein LOC113509359</fullName>
    </submittedName>
</protein>
<organism evidence="2 3">
    <name type="scientific">Galleria mellonella</name>
    <name type="common">Greater wax moth</name>
    <dbReference type="NCBI Taxonomy" id="7137"/>
    <lineage>
        <taxon>Eukaryota</taxon>
        <taxon>Metazoa</taxon>
        <taxon>Ecdysozoa</taxon>
        <taxon>Arthropoda</taxon>
        <taxon>Hexapoda</taxon>
        <taxon>Insecta</taxon>
        <taxon>Pterygota</taxon>
        <taxon>Neoptera</taxon>
        <taxon>Endopterygota</taxon>
        <taxon>Lepidoptera</taxon>
        <taxon>Glossata</taxon>
        <taxon>Ditrysia</taxon>
        <taxon>Pyraloidea</taxon>
        <taxon>Pyralidae</taxon>
        <taxon>Galleriinae</taxon>
        <taxon>Galleria</taxon>
    </lineage>
</organism>
<gene>
    <name evidence="3" type="primary">LOC113509359</name>
</gene>
<accession>A0ABM3ME24</accession>
<sequence length="151" mass="17140">MAAKDDNAPILIRDNKSALEKVNECSDEKPENIVVTNTDEGKNHTCNGNKMEDTFKQNGDGTKMESSKDLLVVPRGGQRKSFMEEECAKEKMRLSLLKQCSAILKQNDEKYTKETLHRTFQDEIVIDDLINEQDETKAVDNVIFAACRLRT</sequence>
<name>A0ABM3ME24_GALME</name>